<reference evidence="3" key="1">
    <citation type="submission" date="2006-10" db="EMBL/GenBank/DDBJ databases">
        <title>Complete sequence of Solibacter usitatus Ellin6076.</title>
        <authorList>
            <consortium name="US DOE Joint Genome Institute"/>
            <person name="Copeland A."/>
            <person name="Lucas S."/>
            <person name="Lapidus A."/>
            <person name="Barry K."/>
            <person name="Detter J.C."/>
            <person name="Glavina del Rio T."/>
            <person name="Hammon N."/>
            <person name="Israni S."/>
            <person name="Dalin E."/>
            <person name="Tice H."/>
            <person name="Pitluck S."/>
            <person name="Thompson L.S."/>
            <person name="Brettin T."/>
            <person name="Bruce D."/>
            <person name="Han C."/>
            <person name="Tapia R."/>
            <person name="Gilna P."/>
            <person name="Schmutz J."/>
            <person name="Larimer F."/>
            <person name="Land M."/>
            <person name="Hauser L."/>
            <person name="Kyrpides N."/>
            <person name="Mikhailova N."/>
            <person name="Janssen P.H."/>
            <person name="Kuske C.R."/>
            <person name="Richardson P."/>
        </authorList>
    </citation>
    <scope>NUCLEOTIDE SEQUENCE</scope>
    <source>
        <strain evidence="3">Ellin6076</strain>
    </source>
</reference>
<gene>
    <name evidence="3" type="ordered locus">Acid_4309</name>
</gene>
<evidence type="ECO:0000313" key="3">
    <source>
        <dbReference type="EMBL" id="ABJ85271.1"/>
    </source>
</evidence>
<dbReference type="EMBL" id="CP000473">
    <property type="protein sequence ID" value="ABJ85271.1"/>
    <property type="molecule type" value="Genomic_DNA"/>
</dbReference>
<dbReference type="Gene3D" id="1.25.40.10">
    <property type="entry name" value="Tetratricopeptide repeat domain"/>
    <property type="match status" value="1"/>
</dbReference>
<sequence length="165" mass="17819" precursor="true">MSPAQWSRAAFGIAAVFGSLPVASRILLGDWEFEGAAGIACLCVIAGVYFKVLDRRAFRAVPDPAAMLDQANQLAAAGRTDRALARLTEAIRLSPRFWQAFQYRGELHLMHQRAAAALEDFDQAISLAPGEPHLYVLRSHAHLALGDEAASAQDQEMASSLEGKS</sequence>
<dbReference type="AlphaFoldDB" id="Q01YJ4"/>
<organism evidence="3">
    <name type="scientific">Solibacter usitatus (strain Ellin6076)</name>
    <dbReference type="NCBI Taxonomy" id="234267"/>
    <lineage>
        <taxon>Bacteria</taxon>
        <taxon>Pseudomonadati</taxon>
        <taxon>Acidobacteriota</taxon>
        <taxon>Terriglobia</taxon>
        <taxon>Bryobacterales</taxon>
        <taxon>Solibacteraceae</taxon>
        <taxon>Candidatus Solibacter</taxon>
    </lineage>
</organism>
<evidence type="ECO:0000256" key="2">
    <source>
        <dbReference type="SAM" id="Phobius"/>
    </source>
</evidence>
<keyword evidence="2" id="KW-0812">Transmembrane</keyword>
<dbReference type="eggNOG" id="COG0457">
    <property type="taxonomic scope" value="Bacteria"/>
</dbReference>
<feature type="transmembrane region" description="Helical" evidence="2">
    <location>
        <begin position="35"/>
        <end position="53"/>
    </location>
</feature>
<protein>
    <submittedName>
        <fullName evidence="3">Tetratricopeptide TPR_2 repeat protein</fullName>
    </submittedName>
</protein>
<proteinExistence type="predicted"/>
<dbReference type="InParanoid" id="Q01YJ4"/>
<dbReference type="STRING" id="234267.Acid_4309"/>
<dbReference type="InterPro" id="IPR019734">
    <property type="entry name" value="TPR_rpt"/>
</dbReference>
<keyword evidence="2" id="KW-1133">Transmembrane helix</keyword>
<dbReference type="SUPFAM" id="SSF48452">
    <property type="entry name" value="TPR-like"/>
    <property type="match status" value="1"/>
</dbReference>
<name>Q01YJ4_SOLUE</name>
<keyword evidence="2" id="KW-0472">Membrane</keyword>
<feature type="repeat" description="TPR" evidence="1">
    <location>
        <begin position="98"/>
        <end position="131"/>
    </location>
</feature>
<dbReference type="KEGG" id="sus:Acid_4309"/>
<dbReference type="Pfam" id="PF13432">
    <property type="entry name" value="TPR_16"/>
    <property type="match status" value="1"/>
</dbReference>
<dbReference type="SMART" id="SM00028">
    <property type="entry name" value="TPR"/>
    <property type="match status" value="2"/>
</dbReference>
<dbReference type="HOGENOM" id="CLU_1609708_0_0_0"/>
<keyword evidence="1" id="KW-0802">TPR repeat</keyword>
<dbReference type="InterPro" id="IPR011990">
    <property type="entry name" value="TPR-like_helical_dom_sf"/>
</dbReference>
<dbReference type="PROSITE" id="PS50005">
    <property type="entry name" value="TPR"/>
    <property type="match status" value="1"/>
</dbReference>
<dbReference type="OrthoDB" id="129665at2"/>
<evidence type="ECO:0000256" key="1">
    <source>
        <dbReference type="PROSITE-ProRule" id="PRU00339"/>
    </source>
</evidence>
<accession>Q01YJ4</accession>